<evidence type="ECO:0000256" key="2">
    <source>
        <dbReference type="ARBA" id="ARBA00022691"/>
    </source>
</evidence>
<feature type="binding site" evidence="8">
    <location>
        <position position="191"/>
    </location>
    <ligand>
        <name>S-adenosyl-L-methionine</name>
        <dbReference type="ChEBI" id="CHEBI:59789"/>
    </ligand>
</feature>
<evidence type="ECO:0000256" key="7">
    <source>
        <dbReference type="PIRSR" id="PIRSR004762-1"/>
    </source>
</evidence>
<evidence type="ECO:0000256" key="3">
    <source>
        <dbReference type="ARBA" id="ARBA00022723"/>
    </source>
</evidence>
<dbReference type="EMBL" id="VMSO01000005">
    <property type="protein sequence ID" value="KAA8501923.1"/>
    <property type="molecule type" value="Genomic_DNA"/>
</dbReference>
<gene>
    <name evidence="10" type="primary">hydE</name>
    <name evidence="10" type="ORF">FNY66_05630</name>
</gene>
<evidence type="ECO:0000256" key="4">
    <source>
        <dbReference type="ARBA" id="ARBA00023004"/>
    </source>
</evidence>
<feature type="binding site" evidence="7">
    <location>
        <position position="71"/>
    </location>
    <ligand>
        <name>[4Fe-4S] cluster</name>
        <dbReference type="ChEBI" id="CHEBI:49883"/>
        <note>4Fe-4S-S-AdoMet</note>
    </ligand>
</feature>
<keyword evidence="11" id="KW-1185">Reference proteome</keyword>
<dbReference type="SMART" id="SM00729">
    <property type="entry name" value="Elp3"/>
    <property type="match status" value="1"/>
</dbReference>
<protein>
    <submittedName>
        <fullName evidence="10">[FeFe] hydrogenase H-cluster radical SAM maturase HydE</fullName>
    </submittedName>
</protein>
<evidence type="ECO:0000313" key="10">
    <source>
        <dbReference type="EMBL" id="KAA8501923.1"/>
    </source>
</evidence>
<dbReference type="AlphaFoldDB" id="A0A5M9HZ56"/>
<dbReference type="SUPFAM" id="SSF102114">
    <property type="entry name" value="Radical SAM enzymes"/>
    <property type="match status" value="1"/>
</dbReference>
<dbReference type="GO" id="GO:0044272">
    <property type="term" value="P:sulfur compound biosynthetic process"/>
    <property type="evidence" value="ECO:0007669"/>
    <property type="project" value="UniProtKB-ARBA"/>
</dbReference>
<dbReference type="SFLD" id="SFLDG01280">
    <property type="entry name" value="HydE/PylB-like"/>
    <property type="match status" value="1"/>
</dbReference>
<dbReference type="CDD" id="cd01335">
    <property type="entry name" value="Radical_SAM"/>
    <property type="match status" value="1"/>
</dbReference>
<accession>A0A5M9HZ56</accession>
<comment type="cofactor">
    <cofactor evidence="7">
        <name>[4Fe-4S] cluster</name>
        <dbReference type="ChEBI" id="CHEBI:49883"/>
    </cofactor>
    <text evidence="7">Binds 1 [4Fe-4S] cluster. The cluster is coordinated with 3 cysteines and an exchangeable S-adenosyl-L-methionine.</text>
</comment>
<dbReference type="PANTHER" id="PTHR43726:SF1">
    <property type="entry name" value="BIOTIN SYNTHASE"/>
    <property type="match status" value="1"/>
</dbReference>
<dbReference type="SFLD" id="SFLDG01060">
    <property type="entry name" value="BATS_domain_containing"/>
    <property type="match status" value="1"/>
</dbReference>
<dbReference type="GO" id="GO:0016740">
    <property type="term" value="F:transferase activity"/>
    <property type="evidence" value="ECO:0007669"/>
    <property type="project" value="TreeGrafter"/>
</dbReference>
<evidence type="ECO:0000256" key="1">
    <source>
        <dbReference type="ARBA" id="ARBA00022485"/>
    </source>
</evidence>
<dbReference type="InterPro" id="IPR024021">
    <property type="entry name" value="FeFe-hyd_HydE_rSAM"/>
</dbReference>
<evidence type="ECO:0000256" key="6">
    <source>
        <dbReference type="ARBA" id="ARBA00034078"/>
    </source>
</evidence>
<keyword evidence="1 7" id="KW-0004">4Fe-4S</keyword>
<dbReference type="InterPro" id="IPR007197">
    <property type="entry name" value="rSAM"/>
</dbReference>
<comment type="cofactor">
    <cofactor evidence="6">
        <name>[2Fe-2S] cluster</name>
        <dbReference type="ChEBI" id="CHEBI:190135"/>
    </cofactor>
</comment>
<keyword evidence="3" id="KW-0479">Metal-binding</keyword>
<dbReference type="InterPro" id="IPR010722">
    <property type="entry name" value="BATS_dom"/>
</dbReference>
<keyword evidence="4 7" id="KW-0408">Iron</keyword>
<evidence type="ECO:0000256" key="8">
    <source>
        <dbReference type="PIRSR" id="PIRSR004762-2"/>
    </source>
</evidence>
<dbReference type="PANTHER" id="PTHR43726">
    <property type="entry name" value="3-METHYLORNITHINE SYNTHASE"/>
    <property type="match status" value="1"/>
</dbReference>
<dbReference type="PIRSF" id="PIRSF004762">
    <property type="entry name" value="CHP00423"/>
    <property type="match status" value="1"/>
</dbReference>
<dbReference type="InterPro" id="IPR006638">
    <property type="entry name" value="Elp3/MiaA/NifB-like_rSAM"/>
</dbReference>
<dbReference type="GO" id="GO:0042364">
    <property type="term" value="P:water-soluble vitamin biosynthetic process"/>
    <property type="evidence" value="ECO:0007669"/>
    <property type="project" value="UniProtKB-ARBA"/>
</dbReference>
<dbReference type="GO" id="GO:0051539">
    <property type="term" value="F:4 iron, 4 sulfur cluster binding"/>
    <property type="evidence" value="ECO:0007669"/>
    <property type="project" value="UniProtKB-KW"/>
</dbReference>
<evidence type="ECO:0000256" key="5">
    <source>
        <dbReference type="ARBA" id="ARBA00023014"/>
    </source>
</evidence>
<dbReference type="GO" id="GO:0046872">
    <property type="term" value="F:metal ion binding"/>
    <property type="evidence" value="ECO:0007669"/>
    <property type="project" value="UniProtKB-KW"/>
</dbReference>
<dbReference type="InterPro" id="IPR013785">
    <property type="entry name" value="Aldolase_TIM"/>
</dbReference>
<dbReference type="NCBIfam" id="TIGR03956">
    <property type="entry name" value="rSAM_HydE"/>
    <property type="match status" value="1"/>
</dbReference>
<evidence type="ECO:0000259" key="9">
    <source>
        <dbReference type="PROSITE" id="PS51918"/>
    </source>
</evidence>
<dbReference type="SMART" id="SM00876">
    <property type="entry name" value="BATS"/>
    <property type="match status" value="1"/>
</dbReference>
<dbReference type="Pfam" id="PF04055">
    <property type="entry name" value="Radical_SAM"/>
    <property type="match status" value="1"/>
</dbReference>
<feature type="binding site" evidence="8">
    <location>
        <position position="171"/>
    </location>
    <ligand>
        <name>S-adenosyl-L-methionine</name>
        <dbReference type="ChEBI" id="CHEBI:59789"/>
    </ligand>
</feature>
<feature type="binding site" evidence="7">
    <location>
        <position position="75"/>
    </location>
    <ligand>
        <name>[4Fe-4S] cluster</name>
        <dbReference type="ChEBI" id="CHEBI:49883"/>
        <note>4Fe-4S-S-AdoMet</note>
    </ligand>
</feature>
<dbReference type="PROSITE" id="PS51918">
    <property type="entry name" value="RADICAL_SAM"/>
    <property type="match status" value="1"/>
</dbReference>
<dbReference type="OrthoDB" id="9775764at2"/>
<name>A0A5M9HZ56_9FIRM</name>
<evidence type="ECO:0000313" key="11">
    <source>
        <dbReference type="Proteomes" id="UP000322025"/>
    </source>
</evidence>
<dbReference type="SFLD" id="SFLDS00029">
    <property type="entry name" value="Radical_SAM"/>
    <property type="match status" value="1"/>
</dbReference>
<dbReference type="RefSeq" id="WP_150310533.1">
    <property type="nucleotide sequence ID" value="NZ_VMSO01000005.1"/>
</dbReference>
<proteinExistence type="predicted"/>
<dbReference type="InterPro" id="IPR058240">
    <property type="entry name" value="rSAM_sf"/>
</dbReference>
<comment type="caution">
    <text evidence="10">The sequence shown here is derived from an EMBL/GenBank/DDBJ whole genome shotgun (WGS) entry which is preliminary data.</text>
</comment>
<organism evidence="10 11">
    <name type="scientific">Mediterraneibacter catenae</name>
    <dbReference type="NCBI Taxonomy" id="2594882"/>
    <lineage>
        <taxon>Bacteria</taxon>
        <taxon>Bacillati</taxon>
        <taxon>Bacillota</taxon>
        <taxon>Clostridia</taxon>
        <taxon>Lachnospirales</taxon>
        <taxon>Lachnospiraceae</taxon>
        <taxon>Mediterraneibacter</taxon>
    </lineage>
</organism>
<feature type="binding site" evidence="8">
    <location>
        <position position="146"/>
    </location>
    <ligand>
        <name>(3R)-3-methyl-D-ornithine</name>
        <dbReference type="ChEBI" id="CHEBI:64642"/>
    </ligand>
</feature>
<feature type="domain" description="Radical SAM core" evidence="9">
    <location>
        <begin position="57"/>
        <end position="279"/>
    </location>
</feature>
<keyword evidence="5 7" id="KW-0411">Iron-sulfur</keyword>
<dbReference type="SFLD" id="SFLDF00348">
    <property type="entry name" value="FeFe_hydrogenase_maturase_(Hyd"/>
    <property type="match status" value="1"/>
</dbReference>
<keyword evidence="2 7" id="KW-0949">S-adenosyl-L-methionine</keyword>
<sequence>MTPNDREAKVKALIDKLCLTRELKRDEWVTLIRERTHGTAEYLFELARAVRIRYYGHDIYIRGLIEFTNYCRNDCYYCGIRKSNGNAQRYRLSKEEVLSCCEHGYELGFRTFVLQGGEDGYFTDDRLCDIVSSIRTGFPDCAITLSVGERSPESYQRLYDAGADRYLLRHETYDCGHYGRLHPPQLSASHRRKCLWNLKKTGYQVGTGFMVGSPYQTPENLADDMMFLARLNPQMVGIGPFVPHHDTPFADAPGGTAELTVFMLGLIRLLLPRVLLPATTALGTIDPDGREKGILAGANVVMPNLSPAQVRKKYLLYDNKICTGDEAAESLNNLKERMEKIGYHITVDRGDSLNI</sequence>
<reference evidence="10 11" key="1">
    <citation type="submission" date="2019-07" db="EMBL/GenBank/DDBJ databases">
        <authorList>
            <person name="Wongkuna S."/>
            <person name="Scaria J."/>
        </authorList>
    </citation>
    <scope>NUCLEOTIDE SEQUENCE [LARGE SCALE GENOMIC DNA]</scope>
    <source>
        <strain evidence="10 11">SW178</strain>
    </source>
</reference>
<dbReference type="Gene3D" id="3.20.20.70">
    <property type="entry name" value="Aldolase class I"/>
    <property type="match status" value="1"/>
</dbReference>
<dbReference type="Proteomes" id="UP000322025">
    <property type="component" value="Unassembled WGS sequence"/>
</dbReference>
<dbReference type="InterPro" id="IPR034422">
    <property type="entry name" value="HydE/PylB-like"/>
</dbReference>
<feature type="binding site" evidence="7">
    <location>
        <position position="78"/>
    </location>
    <ligand>
        <name>[4Fe-4S] cluster</name>
        <dbReference type="ChEBI" id="CHEBI:49883"/>
        <note>4Fe-4S-S-AdoMet</note>
    </ligand>
</feature>